<organism evidence="1 2">
    <name type="scientific">Geobacter pickeringii</name>
    <dbReference type="NCBI Taxonomy" id="345632"/>
    <lineage>
        <taxon>Bacteria</taxon>
        <taxon>Pseudomonadati</taxon>
        <taxon>Thermodesulfobacteriota</taxon>
        <taxon>Desulfuromonadia</taxon>
        <taxon>Geobacterales</taxon>
        <taxon>Geobacteraceae</taxon>
        <taxon>Geobacter</taxon>
    </lineage>
</organism>
<dbReference type="HOGENOM" id="CLU_535022_0_0_7"/>
<evidence type="ECO:0000313" key="2">
    <source>
        <dbReference type="Proteomes" id="UP000057609"/>
    </source>
</evidence>
<keyword evidence="2" id="KW-1185">Reference proteome</keyword>
<dbReference type="OrthoDB" id="3243252at2"/>
<dbReference type="RefSeq" id="WP_039744016.1">
    <property type="nucleotide sequence ID" value="NZ_CP009788.1"/>
</dbReference>
<evidence type="ECO:0000313" key="1">
    <source>
        <dbReference type="EMBL" id="AJE04217.1"/>
    </source>
</evidence>
<proteinExistence type="predicted"/>
<name>A0A0B5BCI4_9BACT</name>
<dbReference type="KEGG" id="gpi:GPICK_13405"/>
<accession>A0A0B5BCI4</accession>
<sequence length="509" mass="59759">MKSATANEVFSDVYSEEWQADFRKKEELLSSHFEKITPEEYYRQIFGSVESRSKLLLQELEQCKNVNNFKEVEEHLSKHEHVSLYLQSFFKNGLPKTILIDKCFGIVVELDNVRSIRLPELLVKISGMELKPNMLVSSGNGIHLYYLFSEPFDFFSFTSTISMLGYIKREDVFEVVKQVYNKLSDLYVDESIGYKVDRMHLSQPIRMCGSTTKNINFRTVGYRVSDERRSLEEYAELLGVELFDDELAKLIDQYLHKDSDELPEDVIKELEPEAAESTEQSNKFNIFDDINTTFFEFYKDNKSEVRARWLEYAKQLGDEDRPKATTVPVGKRKYPTKEPNYSNYLKTLIKVMYGASIGNRQKLMTIFCSRAAMYRVPEERMKKDARTIRDFWNKTWPKEMFKERELECAFKGRKYWYSNHTIWKQTGVDLSIENKREAKKAVKEEKRSDMQKCAVEFIQANRDCSYSDIAEYLTSSGHRVSESTIKRDAVIKAEKERRPADVNEMSDIK</sequence>
<gene>
    <name evidence="1" type="ORF">GPICK_13405</name>
</gene>
<dbReference type="EMBL" id="CP009788">
    <property type="protein sequence ID" value="AJE04217.1"/>
    <property type="molecule type" value="Genomic_DNA"/>
</dbReference>
<protein>
    <submittedName>
        <fullName evidence="1">Uncharacterized protein</fullName>
    </submittedName>
</protein>
<reference evidence="1 2" key="1">
    <citation type="journal article" date="2015" name="Genome Announc.">
        <title>Complete Genome of Geobacter pickeringii G13T, a Metal-Reducing Isolate from Sedimentary Kaolin Deposits.</title>
        <authorList>
            <person name="Badalamenti J.P."/>
            <person name="Bond D.R."/>
        </authorList>
    </citation>
    <scope>NUCLEOTIDE SEQUENCE [LARGE SCALE GENOMIC DNA]</scope>
    <source>
        <strain evidence="1 2">G13</strain>
    </source>
</reference>
<dbReference type="AlphaFoldDB" id="A0A0B5BCI4"/>
<dbReference type="Proteomes" id="UP000057609">
    <property type="component" value="Chromosome"/>
</dbReference>